<dbReference type="OrthoDB" id="2940341at2"/>
<evidence type="ECO:0000313" key="2">
    <source>
        <dbReference type="Proteomes" id="UP000243650"/>
    </source>
</evidence>
<comment type="caution">
    <text evidence="1">The sequence shown here is derived from an EMBL/GenBank/DDBJ whole genome shotgun (WGS) entry which is preliminary data.</text>
</comment>
<dbReference type="AlphaFoldDB" id="A0A2P6MK87"/>
<organism evidence="1 2">
    <name type="scientific">Alkalicoccus urumqiensis</name>
    <name type="common">Bacillus urumqiensis</name>
    <dbReference type="NCBI Taxonomy" id="1548213"/>
    <lineage>
        <taxon>Bacteria</taxon>
        <taxon>Bacillati</taxon>
        <taxon>Bacillota</taxon>
        <taxon>Bacilli</taxon>
        <taxon>Bacillales</taxon>
        <taxon>Bacillaceae</taxon>
        <taxon>Alkalicoccus</taxon>
    </lineage>
</organism>
<keyword evidence="2" id="KW-1185">Reference proteome</keyword>
<sequence length="173" mass="18723">MRGNWLVVLLPLAVMAGLFAAGYFTLGGGDGMTNAQLQDNMQIDVADSSVSWQWGAFPEDGVAGPDIVEFVTSDEVDVSAELTQAGEVIASEDGVVETEDGTAVWFQTFEEEGRTTGASGTAFFEGSGVESVRYYHTWANIDMELMESSSVEQVLSDRLPGQYWMVEMPLGEQ</sequence>
<name>A0A2P6MK87_ALKUR</name>
<proteinExistence type="predicted"/>
<reference evidence="1 2" key="1">
    <citation type="submission" date="2018-03" db="EMBL/GenBank/DDBJ databases">
        <title>Bacillus urumqiensis sp. nov., a moderately haloalkaliphilic bacterium isolated from a salt lake.</title>
        <authorList>
            <person name="Zhao B."/>
            <person name="Liao Z."/>
        </authorList>
    </citation>
    <scope>NUCLEOTIDE SEQUENCE [LARGE SCALE GENOMIC DNA]</scope>
    <source>
        <strain evidence="1 2">BZ-SZ-XJ18</strain>
    </source>
</reference>
<dbReference type="RefSeq" id="WP_105957717.1">
    <property type="nucleotide sequence ID" value="NZ_PVNS01000002.1"/>
</dbReference>
<protein>
    <submittedName>
        <fullName evidence="1">Uncharacterized protein</fullName>
    </submittedName>
</protein>
<accession>A0A2P6MK87</accession>
<evidence type="ECO:0000313" key="1">
    <source>
        <dbReference type="EMBL" id="PRO66681.1"/>
    </source>
</evidence>
<dbReference type="Proteomes" id="UP000243650">
    <property type="component" value="Unassembled WGS sequence"/>
</dbReference>
<gene>
    <name evidence="1" type="ORF">C6I21_01775</name>
</gene>
<dbReference type="EMBL" id="PVNS01000002">
    <property type="protein sequence ID" value="PRO66681.1"/>
    <property type="molecule type" value="Genomic_DNA"/>
</dbReference>